<dbReference type="GO" id="GO:0003677">
    <property type="term" value="F:DNA binding"/>
    <property type="evidence" value="ECO:0007669"/>
    <property type="project" value="TreeGrafter"/>
</dbReference>
<name>A0A9W8DZH5_9FUNG</name>
<dbReference type="InterPro" id="IPR007900">
    <property type="entry name" value="TAF4_C"/>
</dbReference>
<feature type="region of interest" description="Disordered" evidence="9">
    <location>
        <begin position="758"/>
        <end position="865"/>
    </location>
</feature>
<dbReference type="PANTHER" id="PTHR15138">
    <property type="entry name" value="TRANSCRIPTION INITIATION FACTOR TFIID SUBUNIT 4"/>
    <property type="match status" value="1"/>
</dbReference>
<protein>
    <recommendedName>
        <fullName evidence="3">Transcription initiation factor TFIID subunit 4</fullName>
    </recommendedName>
    <alternativeName>
        <fullName evidence="8">TBP-associated factor 4</fullName>
    </alternativeName>
</protein>
<feature type="compositionally biased region" description="Low complexity" evidence="9">
    <location>
        <begin position="462"/>
        <end position="474"/>
    </location>
</feature>
<feature type="compositionally biased region" description="Basic residues" evidence="9">
    <location>
        <begin position="419"/>
        <end position="434"/>
    </location>
</feature>
<organism evidence="11 12">
    <name type="scientific">Tieghemiomyces parasiticus</name>
    <dbReference type="NCBI Taxonomy" id="78921"/>
    <lineage>
        <taxon>Eukaryota</taxon>
        <taxon>Fungi</taxon>
        <taxon>Fungi incertae sedis</taxon>
        <taxon>Zoopagomycota</taxon>
        <taxon>Kickxellomycotina</taxon>
        <taxon>Dimargaritomycetes</taxon>
        <taxon>Dimargaritales</taxon>
        <taxon>Dimargaritaceae</taxon>
        <taxon>Tieghemiomyces</taxon>
    </lineage>
</organism>
<dbReference type="OrthoDB" id="21060at2759"/>
<comment type="function">
    <text evidence="7">Functions as a component of the DNA-binding general transcription factor complex TFIID. Binding of TFIID to a promoter (with or without TATA element) is the initial step in pre-initiation complex (PIC) formation. TFIID plays a key role in the regulation of gene expression by RNA polymerase II through different activities such as transcription activator interaction, core promoter recognition and selectivity, TFIIA and TFIIB interaction, chromatin modification (histone acetylation by TAF1), facilitation of DNA opening and initiation of transcription.</text>
</comment>
<gene>
    <name evidence="11" type="ORF">IWQ60_000155</name>
</gene>
<evidence type="ECO:0000256" key="8">
    <source>
        <dbReference type="ARBA" id="ARBA00031747"/>
    </source>
</evidence>
<keyword evidence="5" id="KW-0804">Transcription</keyword>
<comment type="similarity">
    <text evidence="2">Belongs to the TAF4 family.</text>
</comment>
<feature type="region of interest" description="Disordered" evidence="9">
    <location>
        <begin position="894"/>
        <end position="916"/>
    </location>
</feature>
<feature type="compositionally biased region" description="Pro residues" evidence="9">
    <location>
        <begin position="286"/>
        <end position="304"/>
    </location>
</feature>
<feature type="domain" description="Transcription initiation factor TFIID component TAF4 C-terminal" evidence="10">
    <location>
        <begin position="630"/>
        <end position="774"/>
    </location>
</feature>
<feature type="region of interest" description="Disordered" evidence="9">
    <location>
        <begin position="1"/>
        <end position="34"/>
    </location>
</feature>
<feature type="region of interest" description="Disordered" evidence="9">
    <location>
        <begin position="191"/>
        <end position="244"/>
    </location>
</feature>
<evidence type="ECO:0000259" key="10">
    <source>
        <dbReference type="Pfam" id="PF05236"/>
    </source>
</evidence>
<dbReference type="InterPro" id="IPR009072">
    <property type="entry name" value="Histone-fold"/>
</dbReference>
<feature type="compositionally biased region" description="Gly residues" evidence="9">
    <location>
        <begin position="785"/>
        <end position="801"/>
    </location>
</feature>
<feature type="region of interest" description="Disordered" evidence="9">
    <location>
        <begin position="960"/>
        <end position="1037"/>
    </location>
</feature>
<keyword evidence="12" id="KW-1185">Reference proteome</keyword>
<evidence type="ECO:0000256" key="5">
    <source>
        <dbReference type="ARBA" id="ARBA00023163"/>
    </source>
</evidence>
<dbReference type="GO" id="GO:0016251">
    <property type="term" value="F:RNA polymerase II general transcription initiation factor activity"/>
    <property type="evidence" value="ECO:0007669"/>
    <property type="project" value="TreeGrafter"/>
</dbReference>
<accession>A0A9W8DZH5</accession>
<reference evidence="11" key="1">
    <citation type="submission" date="2022-07" db="EMBL/GenBank/DDBJ databases">
        <title>Phylogenomic reconstructions and comparative analyses of Kickxellomycotina fungi.</title>
        <authorList>
            <person name="Reynolds N.K."/>
            <person name="Stajich J.E."/>
            <person name="Barry K."/>
            <person name="Grigoriev I.V."/>
            <person name="Crous P."/>
            <person name="Smith M.E."/>
        </authorList>
    </citation>
    <scope>NUCLEOTIDE SEQUENCE</scope>
    <source>
        <strain evidence="11">RSA 861</strain>
    </source>
</reference>
<evidence type="ECO:0000256" key="4">
    <source>
        <dbReference type="ARBA" id="ARBA00023015"/>
    </source>
</evidence>
<evidence type="ECO:0000256" key="1">
    <source>
        <dbReference type="ARBA" id="ARBA00004123"/>
    </source>
</evidence>
<dbReference type="Gene3D" id="1.10.20.10">
    <property type="entry name" value="Histone, subunit A"/>
    <property type="match status" value="1"/>
</dbReference>
<dbReference type="CDD" id="cd08045">
    <property type="entry name" value="HFD_TAF4"/>
    <property type="match status" value="1"/>
</dbReference>
<feature type="region of interest" description="Disordered" evidence="9">
    <location>
        <begin position="407"/>
        <end position="631"/>
    </location>
</feature>
<comment type="subcellular location">
    <subcellularLocation>
        <location evidence="1">Nucleus</location>
    </subcellularLocation>
</comment>
<feature type="compositionally biased region" description="Basic and acidic residues" evidence="9">
    <location>
        <begin position="758"/>
        <end position="771"/>
    </location>
</feature>
<dbReference type="GO" id="GO:0006367">
    <property type="term" value="P:transcription initiation at RNA polymerase II promoter"/>
    <property type="evidence" value="ECO:0007669"/>
    <property type="project" value="TreeGrafter"/>
</dbReference>
<proteinExistence type="inferred from homology"/>
<evidence type="ECO:0000256" key="9">
    <source>
        <dbReference type="SAM" id="MobiDB-lite"/>
    </source>
</evidence>
<feature type="compositionally biased region" description="Low complexity" evidence="9">
    <location>
        <begin position="550"/>
        <end position="568"/>
    </location>
</feature>
<evidence type="ECO:0000256" key="3">
    <source>
        <dbReference type="ARBA" id="ARBA00017306"/>
    </source>
</evidence>
<dbReference type="Proteomes" id="UP001150569">
    <property type="component" value="Unassembled WGS sequence"/>
</dbReference>
<feature type="compositionally biased region" description="Low complexity" evidence="9">
    <location>
        <begin position="215"/>
        <end position="230"/>
    </location>
</feature>
<feature type="compositionally biased region" description="Basic and acidic residues" evidence="9">
    <location>
        <begin position="515"/>
        <end position="531"/>
    </location>
</feature>
<dbReference type="PANTHER" id="PTHR15138:SF14">
    <property type="entry name" value="TRANSCRIPTION INITIATION FACTOR TFIID SUBUNIT 4"/>
    <property type="match status" value="1"/>
</dbReference>
<keyword evidence="4" id="KW-0805">Transcription regulation</keyword>
<dbReference type="InterPro" id="IPR045144">
    <property type="entry name" value="TAF4"/>
</dbReference>
<evidence type="ECO:0000256" key="7">
    <source>
        <dbReference type="ARBA" id="ARBA00025346"/>
    </source>
</evidence>
<feature type="compositionally biased region" description="Low complexity" evidence="9">
    <location>
        <begin position="894"/>
        <end position="903"/>
    </location>
</feature>
<feature type="region of interest" description="Disordered" evidence="9">
    <location>
        <begin position="276"/>
        <end position="312"/>
    </location>
</feature>
<evidence type="ECO:0000313" key="11">
    <source>
        <dbReference type="EMBL" id="KAJ1930646.1"/>
    </source>
</evidence>
<dbReference type="EMBL" id="JANBPT010000003">
    <property type="protein sequence ID" value="KAJ1930646.1"/>
    <property type="molecule type" value="Genomic_DNA"/>
</dbReference>
<dbReference type="Pfam" id="PF05236">
    <property type="entry name" value="TAF4"/>
    <property type="match status" value="1"/>
</dbReference>
<dbReference type="AlphaFoldDB" id="A0A9W8DZH5"/>
<evidence type="ECO:0000256" key="6">
    <source>
        <dbReference type="ARBA" id="ARBA00023242"/>
    </source>
</evidence>
<evidence type="ECO:0000313" key="12">
    <source>
        <dbReference type="Proteomes" id="UP001150569"/>
    </source>
</evidence>
<sequence>MASPSRNPPADHTSEAGASDPAPPNGSVPFPAGDFLADANLDAELDRIIGSITGLPDTSPIDMDVDIDQILKNTLGDFGTPNLFDRDGVPPSLSTGPAGQPAIPTPSLSAAVPACPTTPPLPPPSAASLTSPVPFSVDSLGLLPTSFSPRSGASLNSLLASMEMESVRTAAGFPGKNVAEPAPPLPPVLTASPALQPTQGPSSVRPGLVGVPDLPASLPPHISAHAAAPTTPTPAPRTRPPTTSVTALEVARRMATAAAQAQRPAGFSGAADLRPVSTAVPQSPHGQPPAAPAPELPLGYPPDPTTGRPGAGLGDFIQELNSNVFLGSVLQHLEPIRRQLLIGLFVSLNHGQITQTAFIERVHALLGTGLIELLNKWREKASGGLTASMVNAPPPTEEGAATLAPTAVPTLTEPEPKPKPKPKPRAKPRPKPKPKATDTPAKDGESPATPTTPSTVGPAPAPADSVAAPVTPADSTELSRKRPHKETTQGSDAEGSETPAKPAPKPRSKARTKTSIKEEARKKLAADENRDGSPLPTDPATAPATPAPSTPATSAVTDVATSGAGDAPPSSPALAPAPTPRPRGRQVGSNKKQKTSHALGRSGSTDPAAGEVKAAGNEAPSQDKTDFDPLSDVMGYAGFDLTEESESMFRDPGLAVEDFPNRSKTQSFLDPVLLQRTVSAIVAQNRLAGVDPDTLAYIALATQDRLRGLIDQMIQASKHRTRSHVLAPPPTNDQGVPLYRIIIHQDVRKQLMALERVDREEERRRKIGALERHKRLHDAMDGGSAKTGGGTASSTGGGGVGSPAIATAEGTMSGSRESTPADPEGRAGSEPPATPQSNGASSKPQRRKRREPGTGPLSVARSVSEDIRKKITNQTALLSAGGITKSWMRMGSTAAAAATTPTPSERVRARAGSTASDKLMDVQDAEVKSATPNADAFTTTSEAATREVPLARSVSFTVPEGTSAAASAATRVGDARSSAEPETPTRPLKVPGSTAAGGGSATSSLRTSLWGGASKGASRTPGTAASPSGGASLLRRPIRTGLSSAPVRRHLNAGKGLASPFAPSSISSPHIAGVVTVRDALFCLERERAGYGGQNGINAIAGCCGERVMLKLYHKYLKD</sequence>
<keyword evidence="6" id="KW-0539">Nucleus</keyword>
<dbReference type="GO" id="GO:0046982">
    <property type="term" value="F:protein heterodimerization activity"/>
    <property type="evidence" value="ECO:0007669"/>
    <property type="project" value="InterPro"/>
</dbReference>
<dbReference type="GO" id="GO:0005669">
    <property type="term" value="C:transcription factor TFIID complex"/>
    <property type="evidence" value="ECO:0007669"/>
    <property type="project" value="InterPro"/>
</dbReference>
<feature type="compositionally biased region" description="Basic residues" evidence="9">
    <location>
        <begin position="504"/>
        <end position="514"/>
    </location>
</feature>
<evidence type="ECO:0000256" key="2">
    <source>
        <dbReference type="ARBA" id="ARBA00006178"/>
    </source>
</evidence>
<feature type="compositionally biased region" description="Pro residues" evidence="9">
    <location>
        <begin position="569"/>
        <end position="581"/>
    </location>
</feature>
<comment type="caution">
    <text evidence="11">The sequence shown here is derived from an EMBL/GenBank/DDBJ whole genome shotgun (WGS) entry which is preliminary data.</text>
</comment>